<dbReference type="InterPro" id="IPR001126">
    <property type="entry name" value="UmuC"/>
</dbReference>
<name>A0ABW2DPC6_9BACT</name>
<dbReference type="Pfam" id="PF13438">
    <property type="entry name" value="DUF4113"/>
    <property type="match status" value="1"/>
</dbReference>
<dbReference type="Gene3D" id="1.10.150.20">
    <property type="entry name" value="5' to 3' exonuclease, C-terminal subdomain"/>
    <property type="match status" value="1"/>
</dbReference>
<evidence type="ECO:0000256" key="4">
    <source>
        <dbReference type="ARBA" id="ARBA00023204"/>
    </source>
</evidence>
<dbReference type="InterPro" id="IPR043128">
    <property type="entry name" value="Rev_trsase/Diguanyl_cyclase"/>
</dbReference>
<dbReference type="RefSeq" id="WP_066620889.1">
    <property type="nucleotide sequence ID" value="NZ_JBHSYQ010000016.1"/>
</dbReference>
<dbReference type="InterPro" id="IPR017961">
    <property type="entry name" value="DNA_pol_Y-fam_little_finger"/>
</dbReference>
<gene>
    <name evidence="7" type="ORF">ACFQHR_18750</name>
</gene>
<sequence>MTSLFALVDCNNFYASCERAFNPTLNGKPIVVLSNNDGCVIARSGEAKALGIKMGAPYFEVRDLAEKEGVHVFSSNYEFYGDMSRRVALILQEYTPNLEIYSIDESFLDLGNFLHVDLEGYARGIWERVPRTTGIPVAVGVSSTKTLAKVANRLAKKSAKANGVLVLTDPAHIEAALKRTEVGDVWGVGRRYAKKLAQYGIYTAHDLTLKPDSFIKKHMTIVGLRTARELRGEPCIDLEMAPQPKQNICTSRSFGETLTELKDIEEALAAHTVRCATKLRKQQSCCSALTVFLETSRFALSYQMYFNNRTVQLESPTASELVLVPQALEALRAIFRQGFRYKKTGIIVSGIVPANQVQQSLFEPDHRQRDQELMQALDSLRSRYGHRSVFYGVQGTGGKWQMQNSHLSPCYTTRLEDLIRAK</sequence>
<organism evidence="7 8">
    <name type="scientific">Rufibacter roseus</name>
    <dbReference type="NCBI Taxonomy" id="1567108"/>
    <lineage>
        <taxon>Bacteria</taxon>
        <taxon>Pseudomonadati</taxon>
        <taxon>Bacteroidota</taxon>
        <taxon>Cytophagia</taxon>
        <taxon>Cytophagales</taxon>
        <taxon>Hymenobacteraceae</taxon>
        <taxon>Rufibacter</taxon>
    </lineage>
</organism>
<dbReference type="PANTHER" id="PTHR11076">
    <property type="entry name" value="DNA REPAIR POLYMERASE UMUC / TRANSFERASE FAMILY MEMBER"/>
    <property type="match status" value="1"/>
</dbReference>
<dbReference type="Pfam" id="PF11799">
    <property type="entry name" value="IMS_C"/>
    <property type="match status" value="1"/>
</dbReference>
<reference evidence="8" key="1">
    <citation type="journal article" date="2019" name="Int. J. Syst. Evol. Microbiol.">
        <title>The Global Catalogue of Microorganisms (GCM) 10K type strain sequencing project: providing services to taxonomists for standard genome sequencing and annotation.</title>
        <authorList>
            <consortium name="The Broad Institute Genomics Platform"/>
            <consortium name="The Broad Institute Genome Sequencing Center for Infectious Disease"/>
            <person name="Wu L."/>
            <person name="Ma J."/>
        </authorList>
    </citation>
    <scope>NUCLEOTIDE SEQUENCE [LARGE SCALE GENOMIC DNA]</scope>
    <source>
        <strain evidence="8">CGMCC 4.7393</strain>
    </source>
</reference>
<dbReference type="InterPro" id="IPR043502">
    <property type="entry name" value="DNA/RNA_pol_sf"/>
</dbReference>
<comment type="similarity">
    <text evidence="1">Belongs to the DNA polymerase type-Y family.</text>
</comment>
<dbReference type="Gene3D" id="3.30.70.270">
    <property type="match status" value="1"/>
</dbReference>
<keyword evidence="5" id="KW-0742">SOS response</keyword>
<dbReference type="PROSITE" id="PS50173">
    <property type="entry name" value="UMUC"/>
    <property type="match status" value="1"/>
</dbReference>
<evidence type="ECO:0000256" key="1">
    <source>
        <dbReference type="ARBA" id="ARBA00010945"/>
    </source>
</evidence>
<keyword evidence="8" id="KW-1185">Reference proteome</keyword>
<dbReference type="InterPro" id="IPR050116">
    <property type="entry name" value="DNA_polymerase-Y"/>
</dbReference>
<evidence type="ECO:0000256" key="5">
    <source>
        <dbReference type="ARBA" id="ARBA00023236"/>
    </source>
</evidence>
<dbReference type="CDD" id="cd01700">
    <property type="entry name" value="PolY_Pol_V_umuC"/>
    <property type="match status" value="1"/>
</dbReference>
<dbReference type="Proteomes" id="UP001596405">
    <property type="component" value="Unassembled WGS sequence"/>
</dbReference>
<dbReference type="InterPro" id="IPR036775">
    <property type="entry name" value="DNA_pol_Y-fam_lit_finger_sf"/>
</dbReference>
<evidence type="ECO:0000256" key="2">
    <source>
        <dbReference type="ARBA" id="ARBA00022763"/>
    </source>
</evidence>
<evidence type="ECO:0000313" key="7">
    <source>
        <dbReference type="EMBL" id="MFC6999682.1"/>
    </source>
</evidence>
<dbReference type="PANTHER" id="PTHR11076:SF34">
    <property type="entry name" value="PROTEIN UMUC"/>
    <property type="match status" value="1"/>
</dbReference>
<dbReference type="InterPro" id="IPR025188">
    <property type="entry name" value="DUF4113"/>
</dbReference>
<accession>A0ABW2DPC6</accession>
<keyword evidence="4" id="KW-0234">DNA repair</keyword>
<evidence type="ECO:0000259" key="6">
    <source>
        <dbReference type="PROSITE" id="PS50173"/>
    </source>
</evidence>
<evidence type="ECO:0000313" key="8">
    <source>
        <dbReference type="Proteomes" id="UP001596405"/>
    </source>
</evidence>
<dbReference type="NCBIfam" id="NF002955">
    <property type="entry name" value="PRK03609.1"/>
    <property type="match status" value="1"/>
</dbReference>
<keyword evidence="2" id="KW-0227">DNA damage</keyword>
<protein>
    <submittedName>
        <fullName evidence="7">Y-family DNA polymerase</fullName>
    </submittedName>
</protein>
<proteinExistence type="inferred from homology"/>
<feature type="domain" description="UmuC" evidence="6">
    <location>
        <begin position="5"/>
        <end position="189"/>
    </location>
</feature>
<dbReference type="SUPFAM" id="SSF56672">
    <property type="entry name" value="DNA/RNA polymerases"/>
    <property type="match status" value="1"/>
</dbReference>
<comment type="caution">
    <text evidence="7">The sequence shown here is derived from an EMBL/GenBank/DDBJ whole genome shotgun (WGS) entry which is preliminary data.</text>
</comment>
<keyword evidence="3" id="KW-0741">SOS mutagenesis</keyword>
<dbReference type="Gene3D" id="3.40.1170.60">
    <property type="match status" value="1"/>
</dbReference>
<evidence type="ECO:0000256" key="3">
    <source>
        <dbReference type="ARBA" id="ARBA00023199"/>
    </source>
</evidence>
<dbReference type="Pfam" id="PF00817">
    <property type="entry name" value="IMS"/>
    <property type="match status" value="1"/>
</dbReference>
<dbReference type="EMBL" id="JBHSYQ010000016">
    <property type="protein sequence ID" value="MFC6999682.1"/>
    <property type="molecule type" value="Genomic_DNA"/>
</dbReference>
<dbReference type="Gene3D" id="3.30.1490.100">
    <property type="entry name" value="DNA polymerase, Y-family, little finger domain"/>
    <property type="match status" value="1"/>
</dbReference>